<comment type="caution">
    <text evidence="2">The sequence shown here is derived from an EMBL/GenBank/DDBJ whole genome shotgun (WGS) entry which is preliminary data.</text>
</comment>
<keyword evidence="3" id="KW-1185">Reference proteome</keyword>
<feature type="compositionally biased region" description="Polar residues" evidence="1">
    <location>
        <begin position="335"/>
        <end position="345"/>
    </location>
</feature>
<accession>A0ABN8N2R9</accession>
<evidence type="ECO:0000313" key="3">
    <source>
        <dbReference type="Proteomes" id="UP001159405"/>
    </source>
</evidence>
<feature type="non-terminal residue" evidence="2">
    <location>
        <position position="369"/>
    </location>
</feature>
<dbReference type="EMBL" id="CALNXK010000009">
    <property type="protein sequence ID" value="CAH3041714.1"/>
    <property type="molecule type" value="Genomic_DNA"/>
</dbReference>
<evidence type="ECO:0000313" key="2">
    <source>
        <dbReference type="EMBL" id="CAH3041714.1"/>
    </source>
</evidence>
<organism evidence="2 3">
    <name type="scientific">Porites lobata</name>
    <dbReference type="NCBI Taxonomy" id="104759"/>
    <lineage>
        <taxon>Eukaryota</taxon>
        <taxon>Metazoa</taxon>
        <taxon>Cnidaria</taxon>
        <taxon>Anthozoa</taxon>
        <taxon>Hexacorallia</taxon>
        <taxon>Scleractinia</taxon>
        <taxon>Fungiina</taxon>
        <taxon>Poritidae</taxon>
        <taxon>Porites</taxon>
    </lineage>
</organism>
<protein>
    <submittedName>
        <fullName evidence="2">Uncharacterized protein</fullName>
    </submittedName>
</protein>
<sequence length="369" mass="41218">MAAAKGWSGQAELAICCLVDETREGKKLLRRDFLGLGCLAKFESVEFLRPRGKPTRSINSKFFLVANKRAVLTKDHLMAIKKPRKDRKKISVKVVAEFLSMEDGKVLERRDLSELCSSFEKDVYDVSDVTYVALTNQKGSSFLRSRCLEVYNFSEGSESSVLWDQLQCLVFSKETVSETTQQERPVAFSTQIYDLFPCDHSPSRKRFRKEDEFAKGDVPLGAIIATKDCQLAGFLGFYNKHPVPLLFGSNFQETGETMTHTGQESQGCALESVSHTSYQSQLAGLRSRALCLEDYLSQPSFMSPLAVNGSEDSGAGEMALQQQNVESYGEDDLQNNESQGPFPTENSHRFTDSCRHLADYSPPKDVGMV</sequence>
<proteinExistence type="predicted"/>
<gene>
    <name evidence="2" type="ORF">PLOB_00047869</name>
</gene>
<name>A0ABN8N2R9_9CNID</name>
<feature type="compositionally biased region" description="Basic and acidic residues" evidence="1">
    <location>
        <begin position="346"/>
        <end position="358"/>
    </location>
</feature>
<evidence type="ECO:0000256" key="1">
    <source>
        <dbReference type="SAM" id="MobiDB-lite"/>
    </source>
</evidence>
<reference evidence="2 3" key="1">
    <citation type="submission" date="2022-05" db="EMBL/GenBank/DDBJ databases">
        <authorList>
            <consortium name="Genoscope - CEA"/>
            <person name="William W."/>
        </authorList>
    </citation>
    <scope>NUCLEOTIDE SEQUENCE [LARGE SCALE GENOMIC DNA]</scope>
</reference>
<feature type="region of interest" description="Disordered" evidence="1">
    <location>
        <begin position="326"/>
        <end position="369"/>
    </location>
</feature>
<dbReference type="Proteomes" id="UP001159405">
    <property type="component" value="Unassembled WGS sequence"/>
</dbReference>